<sequence>MSLVKKVVFLVVLLLGFIVYSVYTFDYDTALNTNSAVSNSEKIQNKVSQIGFVDKIINMFDSSDDTQTKPFSFVLTKKDGMLVMDGIFSSEDDTKKISDILNINRDGEYTYEEDISIDEDLISKIANLITPLKDFFEDGAKLSIINNEVFLSGELKDPNYSSLLETMISRLDINIIEDIKISNPILVSESTSLENNESILNTELPNDKTVNANNKKSLNIQEIQANINKLLADKKITFERRSTSVTEDSYSTLTKISQIMKENKSLKIEIAGHTDSRGEKALNKQISQERANSVKNVLVSLGIPSDSLTAVGYGEELPLVKDDENGLSEINRRVEFNIIGE</sequence>
<evidence type="ECO:0000256" key="3">
    <source>
        <dbReference type="ARBA" id="ARBA00023237"/>
    </source>
</evidence>
<dbReference type="PRINTS" id="PR01021">
    <property type="entry name" value="OMPADOMAIN"/>
</dbReference>
<dbReference type="Pfam" id="PF00691">
    <property type="entry name" value="OmpA"/>
    <property type="match status" value="1"/>
</dbReference>
<accession>A0AAE7B8C1</accession>
<keyword evidence="3" id="KW-0998">Cell outer membrane</keyword>
<dbReference type="PROSITE" id="PS51123">
    <property type="entry name" value="OMPA_2"/>
    <property type="match status" value="1"/>
</dbReference>
<feature type="domain" description="OmpA-like" evidence="5">
    <location>
        <begin position="225"/>
        <end position="341"/>
    </location>
</feature>
<dbReference type="AlphaFoldDB" id="A0AAE7B8C1"/>
<evidence type="ECO:0000256" key="2">
    <source>
        <dbReference type="ARBA" id="ARBA00023136"/>
    </source>
</evidence>
<dbReference type="RefSeq" id="WP_172664174.1">
    <property type="nucleotide sequence ID" value="NZ_CP053840.1"/>
</dbReference>
<dbReference type="CDD" id="cd07185">
    <property type="entry name" value="OmpA_C-like"/>
    <property type="match status" value="1"/>
</dbReference>
<dbReference type="PANTHER" id="PTHR30329">
    <property type="entry name" value="STATOR ELEMENT OF FLAGELLAR MOTOR COMPLEX"/>
    <property type="match status" value="1"/>
</dbReference>
<protein>
    <submittedName>
        <fullName evidence="6">OmpA domain-containing protein</fullName>
    </submittedName>
</protein>
<dbReference type="GO" id="GO:0009279">
    <property type="term" value="C:cell outer membrane"/>
    <property type="evidence" value="ECO:0007669"/>
    <property type="project" value="UniProtKB-SubCell"/>
</dbReference>
<evidence type="ECO:0000256" key="1">
    <source>
        <dbReference type="ARBA" id="ARBA00004442"/>
    </source>
</evidence>
<dbReference type="SUPFAM" id="SSF103088">
    <property type="entry name" value="OmpA-like"/>
    <property type="match status" value="1"/>
</dbReference>
<dbReference type="InterPro" id="IPR050330">
    <property type="entry name" value="Bact_OuterMem_StrucFunc"/>
</dbReference>
<evidence type="ECO:0000259" key="5">
    <source>
        <dbReference type="PROSITE" id="PS51123"/>
    </source>
</evidence>
<proteinExistence type="predicted"/>
<keyword evidence="2 4" id="KW-0472">Membrane</keyword>
<dbReference type="InterPro" id="IPR036737">
    <property type="entry name" value="OmpA-like_sf"/>
</dbReference>
<gene>
    <name evidence="6" type="ORF">AVENP_0090</name>
</gene>
<organism evidence="6 7">
    <name type="scientific">Arcobacter venerupis</name>
    <dbReference type="NCBI Taxonomy" id="1054033"/>
    <lineage>
        <taxon>Bacteria</taxon>
        <taxon>Pseudomonadati</taxon>
        <taxon>Campylobacterota</taxon>
        <taxon>Epsilonproteobacteria</taxon>
        <taxon>Campylobacterales</taxon>
        <taxon>Arcobacteraceae</taxon>
        <taxon>Arcobacter</taxon>
    </lineage>
</organism>
<evidence type="ECO:0000313" key="6">
    <source>
        <dbReference type="EMBL" id="QKF65672.1"/>
    </source>
</evidence>
<dbReference type="Gene3D" id="3.30.1330.60">
    <property type="entry name" value="OmpA-like domain"/>
    <property type="match status" value="1"/>
</dbReference>
<name>A0AAE7B8C1_9BACT</name>
<dbReference type="KEGG" id="avp:AVENP_0090"/>
<comment type="subcellular location">
    <subcellularLocation>
        <location evidence="1">Cell outer membrane</location>
    </subcellularLocation>
</comment>
<evidence type="ECO:0000256" key="4">
    <source>
        <dbReference type="PROSITE-ProRule" id="PRU00473"/>
    </source>
</evidence>
<dbReference type="InterPro" id="IPR006665">
    <property type="entry name" value="OmpA-like"/>
</dbReference>
<dbReference type="Proteomes" id="UP000503482">
    <property type="component" value="Chromosome"/>
</dbReference>
<dbReference type="InterPro" id="IPR006664">
    <property type="entry name" value="OMP_bac"/>
</dbReference>
<evidence type="ECO:0000313" key="7">
    <source>
        <dbReference type="Proteomes" id="UP000503482"/>
    </source>
</evidence>
<dbReference type="PANTHER" id="PTHR30329:SF21">
    <property type="entry name" value="LIPOPROTEIN YIAD-RELATED"/>
    <property type="match status" value="1"/>
</dbReference>
<keyword evidence="7" id="KW-1185">Reference proteome</keyword>
<reference evidence="6 7" key="1">
    <citation type="submission" date="2020-05" db="EMBL/GenBank/DDBJ databases">
        <title>Complete genome sequencing of Campylobacter and Arcobacter type strains.</title>
        <authorList>
            <person name="Miller W.G."/>
            <person name="Yee E."/>
        </authorList>
    </citation>
    <scope>NUCLEOTIDE SEQUENCE [LARGE SCALE GENOMIC DNA]</scope>
    <source>
        <strain evidence="6 7">LMG 26156</strain>
    </source>
</reference>
<dbReference type="EMBL" id="CP053840">
    <property type="protein sequence ID" value="QKF65672.1"/>
    <property type="molecule type" value="Genomic_DNA"/>
</dbReference>